<accession>A0A7S7L8J6</accession>
<dbReference type="Proteomes" id="UP000180175">
    <property type="component" value="Chromosome"/>
</dbReference>
<dbReference type="KEGG" id="aia:AWH56_001695"/>
<evidence type="ECO:0000256" key="1">
    <source>
        <dbReference type="ARBA" id="ARBA00004141"/>
    </source>
</evidence>
<name>A0A7S7L8J6_9BACI</name>
<sequence>MFENQKISTLQFFILVLFFTIGNTIINAPSLIASQAKQDAWISSILSLGFGLCLALLYCYLASKFPNKTIVQFSEIILGKIVGKIFSLFLISYFLIIASLMIRQFGDFMTTIIMPETPSLAIHLLFLSIIVTGAYLGIETLGRSGEVILPTLFILLVVPFLFLLPEMDINNLKPVYENGFNPIMRGTISHLGIPYLQLIVILMIFPYVKDIKKAKKIFILGVLLGGFILTTVILYSILSLGVILTEIKHYPPYFMAQKISIGDIVERLEVLIAGTWFITIFFKTTILLYAINLGLSQVFNYKNNRPMIFGLGYLLLILTQFITPNIVYFNDFFKNIVPPYGLTFGLFFPLLLLSIYIIKRKKMPTFASENN</sequence>
<dbReference type="PANTHER" id="PTHR34975:SF2">
    <property type="entry name" value="SPORE GERMINATION PROTEIN A2"/>
    <property type="match status" value="1"/>
</dbReference>
<keyword evidence="10" id="KW-1185">Reference proteome</keyword>
<dbReference type="InterPro" id="IPR004761">
    <property type="entry name" value="Spore_GerAB"/>
</dbReference>
<dbReference type="Gene3D" id="1.20.1740.10">
    <property type="entry name" value="Amino acid/polyamine transporter I"/>
    <property type="match status" value="1"/>
</dbReference>
<evidence type="ECO:0000256" key="5">
    <source>
        <dbReference type="ARBA" id="ARBA00022692"/>
    </source>
</evidence>
<dbReference type="EMBL" id="CP063356">
    <property type="protein sequence ID" value="QOY36434.1"/>
    <property type="molecule type" value="Genomic_DNA"/>
</dbReference>
<feature type="transmembrane region" description="Helical" evidence="8">
    <location>
        <begin position="81"/>
        <end position="100"/>
    </location>
</feature>
<keyword evidence="4" id="KW-0309">Germination</keyword>
<evidence type="ECO:0000256" key="3">
    <source>
        <dbReference type="ARBA" id="ARBA00022448"/>
    </source>
</evidence>
<reference evidence="9 10" key="1">
    <citation type="journal article" date="2017" name="Genome Announc.">
        <title>Draft Genome Sequences of Four Alkaliphilic Bacteria Belonging to the Anaerobacillus Genus.</title>
        <authorList>
            <person name="Bassil N.M."/>
            <person name="Lloyd J.R."/>
        </authorList>
    </citation>
    <scope>NUCLEOTIDE SEQUENCE [LARGE SCALE GENOMIC DNA]</scope>
    <source>
        <strain evidence="9 10">NB2006</strain>
    </source>
</reference>
<feature type="transmembrane region" description="Helical" evidence="8">
    <location>
        <begin position="217"/>
        <end position="244"/>
    </location>
</feature>
<evidence type="ECO:0000313" key="10">
    <source>
        <dbReference type="Proteomes" id="UP000180175"/>
    </source>
</evidence>
<protein>
    <submittedName>
        <fullName evidence="9">GerAB/ArcD/ProY family transporter</fullName>
    </submittedName>
</protein>
<dbReference type="Pfam" id="PF03845">
    <property type="entry name" value="Spore_permease"/>
    <property type="match status" value="1"/>
</dbReference>
<feature type="transmembrane region" description="Helical" evidence="8">
    <location>
        <begin position="307"/>
        <end position="328"/>
    </location>
</feature>
<evidence type="ECO:0000256" key="8">
    <source>
        <dbReference type="SAM" id="Phobius"/>
    </source>
</evidence>
<evidence type="ECO:0000313" key="9">
    <source>
        <dbReference type="EMBL" id="QOY36434.1"/>
    </source>
</evidence>
<keyword evidence="7 8" id="KW-0472">Membrane</keyword>
<evidence type="ECO:0000256" key="2">
    <source>
        <dbReference type="ARBA" id="ARBA00007998"/>
    </source>
</evidence>
<organism evidence="9 10">
    <name type="scientific">Anaerobacillus isosaccharinicus</name>
    <dbReference type="NCBI Taxonomy" id="1532552"/>
    <lineage>
        <taxon>Bacteria</taxon>
        <taxon>Bacillati</taxon>
        <taxon>Bacillota</taxon>
        <taxon>Bacilli</taxon>
        <taxon>Bacillales</taxon>
        <taxon>Bacillaceae</taxon>
        <taxon>Anaerobacillus</taxon>
    </lineage>
</organism>
<feature type="transmembrane region" description="Helical" evidence="8">
    <location>
        <begin position="184"/>
        <end position="205"/>
    </location>
</feature>
<feature type="transmembrane region" description="Helical" evidence="8">
    <location>
        <begin position="270"/>
        <end position="295"/>
    </location>
</feature>
<dbReference type="AlphaFoldDB" id="A0A7S7L8J6"/>
<keyword evidence="3" id="KW-0813">Transport</keyword>
<comment type="subcellular location">
    <subcellularLocation>
        <location evidence="1">Membrane</location>
        <topology evidence="1">Multi-pass membrane protein</topology>
    </subcellularLocation>
</comment>
<keyword evidence="5 8" id="KW-0812">Transmembrane</keyword>
<feature type="transmembrane region" description="Helical" evidence="8">
    <location>
        <begin position="120"/>
        <end position="138"/>
    </location>
</feature>
<feature type="transmembrane region" description="Helical" evidence="8">
    <location>
        <begin position="12"/>
        <end position="34"/>
    </location>
</feature>
<dbReference type="NCBIfam" id="TIGR00912">
    <property type="entry name" value="2A0309"/>
    <property type="match status" value="1"/>
</dbReference>
<feature type="transmembrane region" description="Helical" evidence="8">
    <location>
        <begin position="40"/>
        <end position="61"/>
    </location>
</feature>
<proteinExistence type="inferred from homology"/>
<gene>
    <name evidence="9" type="ORF">AWH56_001695</name>
</gene>
<keyword evidence="6 8" id="KW-1133">Transmembrane helix</keyword>
<feature type="transmembrane region" description="Helical" evidence="8">
    <location>
        <begin position="147"/>
        <end position="164"/>
    </location>
</feature>
<feature type="transmembrane region" description="Helical" evidence="8">
    <location>
        <begin position="340"/>
        <end position="358"/>
    </location>
</feature>
<dbReference type="PANTHER" id="PTHR34975">
    <property type="entry name" value="SPORE GERMINATION PROTEIN A2"/>
    <property type="match status" value="1"/>
</dbReference>
<dbReference type="GO" id="GO:0016020">
    <property type="term" value="C:membrane"/>
    <property type="evidence" value="ECO:0007669"/>
    <property type="project" value="UniProtKB-SubCell"/>
</dbReference>
<reference evidence="9 10" key="2">
    <citation type="journal article" date="2019" name="Int. J. Syst. Evol. Microbiol.">
        <title>Anaerobacillus isosaccharinicus sp. nov., an alkaliphilic bacterium which degrades isosaccharinic acid.</title>
        <authorList>
            <person name="Bassil N.M."/>
            <person name="Lloyd J.R."/>
        </authorList>
    </citation>
    <scope>NUCLEOTIDE SEQUENCE [LARGE SCALE GENOMIC DNA]</scope>
    <source>
        <strain evidence="9 10">NB2006</strain>
    </source>
</reference>
<evidence type="ECO:0000256" key="6">
    <source>
        <dbReference type="ARBA" id="ARBA00022989"/>
    </source>
</evidence>
<comment type="similarity">
    <text evidence="2">Belongs to the amino acid-polyamine-organocation (APC) superfamily. Spore germination protein (SGP) (TC 2.A.3.9) family.</text>
</comment>
<evidence type="ECO:0000256" key="7">
    <source>
        <dbReference type="ARBA" id="ARBA00023136"/>
    </source>
</evidence>
<evidence type="ECO:0000256" key="4">
    <source>
        <dbReference type="ARBA" id="ARBA00022544"/>
    </source>
</evidence>
<dbReference type="GO" id="GO:0009847">
    <property type="term" value="P:spore germination"/>
    <property type="evidence" value="ECO:0007669"/>
    <property type="project" value="InterPro"/>
</dbReference>
<dbReference type="RefSeq" id="WP_182080603.1">
    <property type="nucleotide sequence ID" value="NZ_CP063356.2"/>
</dbReference>